<evidence type="ECO:0000313" key="1">
    <source>
        <dbReference type="EMBL" id="REL28142.1"/>
    </source>
</evidence>
<gene>
    <name evidence="1" type="ORF">DXX93_17275</name>
</gene>
<dbReference type="EMBL" id="QUOU01000001">
    <property type="protein sequence ID" value="REL28142.1"/>
    <property type="molecule type" value="Genomic_DNA"/>
</dbReference>
<dbReference type="Proteomes" id="UP000256478">
    <property type="component" value="Unassembled WGS sequence"/>
</dbReference>
<name>A0A3E0TW33_9GAMM</name>
<reference evidence="1 2" key="1">
    <citation type="submission" date="2018-08" db="EMBL/GenBank/DDBJ databases">
        <title>Thalassotalea euphylliae genome.</title>
        <authorList>
            <person name="Summers S."/>
            <person name="Rice S.A."/>
            <person name="Freckelton M.L."/>
            <person name="Nedved B.T."/>
            <person name="Hadfield M.G."/>
        </authorList>
    </citation>
    <scope>NUCLEOTIDE SEQUENCE [LARGE SCALE GENOMIC DNA]</scope>
    <source>
        <strain evidence="1 2">H1</strain>
    </source>
</reference>
<comment type="caution">
    <text evidence="1">The sequence shown here is derived from an EMBL/GenBank/DDBJ whole genome shotgun (WGS) entry which is preliminary data.</text>
</comment>
<protein>
    <submittedName>
        <fullName evidence="1">Uncharacterized protein</fullName>
    </submittedName>
</protein>
<accession>A0A3E0TW33</accession>
<evidence type="ECO:0000313" key="2">
    <source>
        <dbReference type="Proteomes" id="UP000256478"/>
    </source>
</evidence>
<proteinExistence type="predicted"/>
<organism evidence="1 2">
    <name type="scientific">Thalassotalea euphylliae</name>
    <dbReference type="NCBI Taxonomy" id="1655234"/>
    <lineage>
        <taxon>Bacteria</taxon>
        <taxon>Pseudomonadati</taxon>
        <taxon>Pseudomonadota</taxon>
        <taxon>Gammaproteobacteria</taxon>
        <taxon>Alteromonadales</taxon>
        <taxon>Colwelliaceae</taxon>
        <taxon>Thalassotalea</taxon>
    </lineage>
</organism>
<dbReference type="AlphaFoldDB" id="A0A3E0TW33"/>
<sequence>MLHSHTTDQRALRQDEIDASFDLVKEVLAYNQVTNSYQVSYAQYESAQSSQEMLAYNANSGNYPESNALVQSAWIKDSANIEMLNRADIVVLRTSFNSENTSGSFWGAGTGETPIWPKLAAIEGLKQELVFFNAPTDPETQGFPYPHNPYLADSLKISRFDRIFAHEFIHALGYQAHDEGVDVHQTEAFSTRVRDDLAYSPTVGDTLSYGDCFSVMGNADCSLMLSPSAKELLGVNLDAVSVYQTQKVQLANGQVLKALLEQSTGITGYEQILTYITLATPDNSNYGQSLNGDIELADASHSLQANKQGYLLRLVKVDVSTETTPNVVLLDASPPLNDVDYTLNVGDTISVGQGKNRVLISNR</sequence>